<dbReference type="STRING" id="670482.SAMN04488542_10526"/>
<accession>A0A1G7HTK3</accession>
<organism evidence="1 2">
    <name type="scientific">Fontibacillus panacisegetis</name>
    <dbReference type="NCBI Taxonomy" id="670482"/>
    <lineage>
        <taxon>Bacteria</taxon>
        <taxon>Bacillati</taxon>
        <taxon>Bacillota</taxon>
        <taxon>Bacilli</taxon>
        <taxon>Bacillales</taxon>
        <taxon>Paenibacillaceae</taxon>
        <taxon>Fontibacillus</taxon>
    </lineage>
</organism>
<reference evidence="1 2" key="1">
    <citation type="submission" date="2016-10" db="EMBL/GenBank/DDBJ databases">
        <authorList>
            <person name="de Groot N.N."/>
        </authorList>
    </citation>
    <scope>NUCLEOTIDE SEQUENCE [LARGE SCALE GENOMIC DNA]</scope>
    <source>
        <strain evidence="1 2">DSM 28129</strain>
    </source>
</reference>
<gene>
    <name evidence="1" type="ORF">SAMN04488542_10526</name>
</gene>
<protein>
    <submittedName>
        <fullName evidence="1">Uncharacterized protein</fullName>
    </submittedName>
</protein>
<dbReference type="Proteomes" id="UP000198972">
    <property type="component" value="Unassembled WGS sequence"/>
</dbReference>
<evidence type="ECO:0000313" key="2">
    <source>
        <dbReference type="Proteomes" id="UP000198972"/>
    </source>
</evidence>
<dbReference type="AlphaFoldDB" id="A0A1G7HTK3"/>
<sequence length="205" mass="23695">MIDKKRNFTITNTGENNGLMTGDVYGGITYIQPENTVSTFSLIPSLIEKLAELANVDDEDMERSYKLNPIDLMSYTIEEKIKYNDVIKYKELIREYSLYGSICEQAFNIIDNNNVGIKRKVLRSVSVLYRECKGGILLENRASTQPEMDIVRLNADRILDFVKRDLESRITRNDNLFVEEIDEALMRIICYAFVECKILEKPQVV</sequence>
<name>A0A1G7HTK3_9BACL</name>
<dbReference type="OrthoDB" id="6636571at2"/>
<dbReference type="EMBL" id="FNBG01000005">
    <property type="protein sequence ID" value="SDF03633.1"/>
    <property type="molecule type" value="Genomic_DNA"/>
</dbReference>
<dbReference type="RefSeq" id="WP_091227653.1">
    <property type="nucleotide sequence ID" value="NZ_FNBG01000005.1"/>
</dbReference>
<keyword evidence="2" id="KW-1185">Reference proteome</keyword>
<proteinExistence type="predicted"/>
<evidence type="ECO:0000313" key="1">
    <source>
        <dbReference type="EMBL" id="SDF03633.1"/>
    </source>
</evidence>